<reference evidence="2" key="1">
    <citation type="journal article" date="2019" name="Int. J. Syst. Evol. Microbiol.">
        <title>The Global Catalogue of Microorganisms (GCM) 10K type strain sequencing project: providing services to taxonomists for standard genome sequencing and annotation.</title>
        <authorList>
            <consortium name="The Broad Institute Genomics Platform"/>
            <consortium name="The Broad Institute Genome Sequencing Center for Infectious Disease"/>
            <person name="Wu L."/>
            <person name="Ma J."/>
        </authorList>
    </citation>
    <scope>NUCLEOTIDE SEQUENCE [LARGE SCALE GENOMIC DNA]</scope>
    <source>
        <strain evidence="2">CGMCC 1.16619</strain>
    </source>
</reference>
<dbReference type="RefSeq" id="WP_377318748.1">
    <property type="nucleotide sequence ID" value="NZ_JBHSNF010000001.1"/>
</dbReference>
<protein>
    <submittedName>
        <fullName evidence="1">DUF3025 domain-containing protein</fullName>
    </submittedName>
</protein>
<evidence type="ECO:0000313" key="2">
    <source>
        <dbReference type="Proteomes" id="UP001596114"/>
    </source>
</evidence>
<dbReference type="EMBL" id="JBHSNF010000001">
    <property type="protein sequence ID" value="MFC5525555.1"/>
    <property type="molecule type" value="Genomic_DNA"/>
</dbReference>
<dbReference type="Proteomes" id="UP001596114">
    <property type="component" value="Unassembled WGS sequence"/>
</dbReference>
<dbReference type="Pfam" id="PF11227">
    <property type="entry name" value="DUF3025"/>
    <property type="match status" value="1"/>
</dbReference>
<sequence>MRYHAPSREAVDPAVFGRLPLADWREYATLLEGAAWPSIEQLNACLPAQAIHRFAAQTPALLADGLHYEQRIAEHGRIATREGNWHDLLNALVWLRHPALKQALNRRQIAEIARMGPKQRSRPQYALTQFDEGGVIVLLRDPALLALWDAHDWHGLFWQRRQAWLDGSIQWSLFGHALLELALNPGKLPVGKALVFQSSTADIAPVQGLCVEAIRSGRLLNDPLELRPLPLAGIPGWHDDNVGEAFHLTTPCYQRRREGRQYPAAVVC</sequence>
<proteinExistence type="predicted"/>
<gene>
    <name evidence="1" type="ORF">ACFPPA_07345</name>
</gene>
<dbReference type="InterPro" id="IPR021390">
    <property type="entry name" value="DUF3025"/>
</dbReference>
<keyword evidence="2" id="KW-1185">Reference proteome</keyword>
<accession>A0ABW0QL95</accession>
<evidence type="ECO:0000313" key="1">
    <source>
        <dbReference type="EMBL" id="MFC5525555.1"/>
    </source>
</evidence>
<organism evidence="1 2">
    <name type="scientific">Rhodanobacter ginsengisoli</name>
    <dbReference type="NCBI Taxonomy" id="418646"/>
    <lineage>
        <taxon>Bacteria</taxon>
        <taxon>Pseudomonadati</taxon>
        <taxon>Pseudomonadota</taxon>
        <taxon>Gammaproteobacteria</taxon>
        <taxon>Lysobacterales</taxon>
        <taxon>Rhodanobacteraceae</taxon>
        <taxon>Rhodanobacter</taxon>
    </lineage>
</organism>
<comment type="caution">
    <text evidence="1">The sequence shown here is derived from an EMBL/GenBank/DDBJ whole genome shotgun (WGS) entry which is preliminary data.</text>
</comment>
<name>A0ABW0QL95_9GAMM</name>